<evidence type="ECO:0000313" key="1">
    <source>
        <dbReference type="EMBL" id="MBE1876687.1"/>
    </source>
</evidence>
<gene>
    <name evidence="1" type="ORF">IHE71_13330</name>
</gene>
<evidence type="ECO:0008006" key="3">
    <source>
        <dbReference type="Google" id="ProtNLM"/>
    </source>
</evidence>
<evidence type="ECO:0000313" key="2">
    <source>
        <dbReference type="Proteomes" id="UP000625527"/>
    </source>
</evidence>
<dbReference type="RefSeq" id="WP_225997711.1">
    <property type="nucleotide sequence ID" value="NZ_JADAQT010000088.1"/>
</dbReference>
<comment type="caution">
    <text evidence="1">The sequence shown here is derived from an EMBL/GenBank/DDBJ whole genome shotgun (WGS) entry which is preliminary data.</text>
</comment>
<reference evidence="1 2" key="1">
    <citation type="submission" date="2020-10" db="EMBL/GenBank/DDBJ databases">
        <title>Myceligenerans pegani sp. nov., an endophytic actinomycete isolated from Peganum harmala L. in Xinjiang, China.</title>
        <authorList>
            <person name="Xin L."/>
        </authorList>
    </citation>
    <scope>NUCLEOTIDE SEQUENCE [LARGE SCALE GENOMIC DNA]</scope>
    <source>
        <strain evidence="1 2">TRM65318</strain>
    </source>
</reference>
<accession>A0ABR9MZ65</accession>
<organism evidence="1 2">
    <name type="scientific">Myceligenerans pegani</name>
    <dbReference type="NCBI Taxonomy" id="2776917"/>
    <lineage>
        <taxon>Bacteria</taxon>
        <taxon>Bacillati</taxon>
        <taxon>Actinomycetota</taxon>
        <taxon>Actinomycetes</taxon>
        <taxon>Micrococcales</taxon>
        <taxon>Promicromonosporaceae</taxon>
        <taxon>Myceligenerans</taxon>
    </lineage>
</organism>
<dbReference type="EMBL" id="JADAQT010000088">
    <property type="protein sequence ID" value="MBE1876687.1"/>
    <property type="molecule type" value="Genomic_DNA"/>
</dbReference>
<keyword evidence="2" id="KW-1185">Reference proteome</keyword>
<proteinExistence type="predicted"/>
<name>A0ABR9MZ65_9MICO</name>
<feature type="non-terminal residue" evidence="1">
    <location>
        <position position="62"/>
    </location>
</feature>
<protein>
    <recommendedName>
        <fullName evidence="3">Response regulator</fullName>
    </recommendedName>
</protein>
<dbReference type="Proteomes" id="UP000625527">
    <property type="component" value="Unassembled WGS sequence"/>
</dbReference>
<sequence length="62" mass="6520">MVTKVLLVTASHEVWDHLGHVLSESDGFELAAAVPDTPGVMTALDRHPDVGLIVVDEAADDG</sequence>